<accession>A0A0F9JQR4</accession>
<gene>
    <name evidence="1" type="ORF">LCGC14_1728900</name>
</gene>
<protein>
    <submittedName>
        <fullName evidence="1">Uncharacterized protein</fullName>
    </submittedName>
</protein>
<sequence>SGLLKELEEVHTKSAGALSKLEKEL</sequence>
<proteinExistence type="predicted"/>
<dbReference type="AlphaFoldDB" id="A0A0F9JQR4"/>
<comment type="caution">
    <text evidence="1">The sequence shown here is derived from an EMBL/GenBank/DDBJ whole genome shotgun (WGS) entry which is preliminary data.</text>
</comment>
<name>A0A0F9JQR4_9ZZZZ</name>
<feature type="non-terminal residue" evidence="1">
    <location>
        <position position="1"/>
    </location>
</feature>
<dbReference type="EMBL" id="LAZR01015663">
    <property type="protein sequence ID" value="KKM07941.1"/>
    <property type="molecule type" value="Genomic_DNA"/>
</dbReference>
<reference evidence="1" key="1">
    <citation type="journal article" date="2015" name="Nature">
        <title>Complex archaea that bridge the gap between prokaryotes and eukaryotes.</title>
        <authorList>
            <person name="Spang A."/>
            <person name="Saw J.H."/>
            <person name="Jorgensen S.L."/>
            <person name="Zaremba-Niedzwiedzka K."/>
            <person name="Martijn J."/>
            <person name="Lind A.E."/>
            <person name="van Eijk R."/>
            <person name="Schleper C."/>
            <person name="Guy L."/>
            <person name="Ettema T.J."/>
        </authorList>
    </citation>
    <scope>NUCLEOTIDE SEQUENCE</scope>
</reference>
<organism evidence="1">
    <name type="scientific">marine sediment metagenome</name>
    <dbReference type="NCBI Taxonomy" id="412755"/>
    <lineage>
        <taxon>unclassified sequences</taxon>
        <taxon>metagenomes</taxon>
        <taxon>ecological metagenomes</taxon>
    </lineage>
</organism>
<evidence type="ECO:0000313" key="1">
    <source>
        <dbReference type="EMBL" id="KKM07941.1"/>
    </source>
</evidence>